<evidence type="ECO:0000256" key="2">
    <source>
        <dbReference type="ARBA" id="ARBA00009865"/>
    </source>
</evidence>
<evidence type="ECO:0000256" key="6">
    <source>
        <dbReference type="PIRSR" id="PIRSR606710-1"/>
    </source>
</evidence>
<accession>A0A9W9C198</accession>
<feature type="chain" id="PRO_5040812700" description="Endo-1,5-alpha-L-arabinanase A" evidence="10">
    <location>
        <begin position="25"/>
        <end position="440"/>
    </location>
</feature>
<feature type="active site" description="Proton acceptor" evidence="6">
    <location>
        <position position="41"/>
    </location>
</feature>
<keyword evidence="3 8" id="KW-0378">Hydrolase</keyword>
<protein>
    <recommendedName>
        <fullName evidence="5">Endo-1,5-alpha-L-arabinanase A</fullName>
    </recommendedName>
</protein>
<gene>
    <name evidence="11" type="ORF">N0V87_005108</name>
</gene>
<evidence type="ECO:0000256" key="10">
    <source>
        <dbReference type="SAM" id="SignalP"/>
    </source>
</evidence>
<reference evidence="11" key="1">
    <citation type="submission" date="2022-10" db="EMBL/GenBank/DDBJ databases">
        <title>Tapping the CABI collections for fungal endophytes: first genome assemblies for Collariella, Neodidymelliopsis, Ascochyta clinopodiicola, Didymella pomorum, Didymosphaeria variabile, Neocosmospora piperis and Neocucurbitaria cava.</title>
        <authorList>
            <person name="Hill R."/>
        </authorList>
    </citation>
    <scope>NUCLEOTIDE SEQUENCE</scope>
    <source>
        <strain evidence="11">IMI 360193</strain>
    </source>
</reference>
<proteinExistence type="inferred from homology"/>
<evidence type="ECO:0000256" key="8">
    <source>
        <dbReference type="RuleBase" id="RU361187"/>
    </source>
</evidence>
<dbReference type="GO" id="GO:0004553">
    <property type="term" value="F:hydrolase activity, hydrolyzing O-glycosyl compounds"/>
    <property type="evidence" value="ECO:0007669"/>
    <property type="project" value="InterPro"/>
</dbReference>
<comment type="caution">
    <text evidence="11">The sequence shown here is derived from an EMBL/GenBank/DDBJ whole genome shotgun (WGS) entry which is preliminary data.</text>
</comment>
<name>A0A9W9C198_9PLEO</name>
<dbReference type="SUPFAM" id="SSF75005">
    <property type="entry name" value="Arabinanase/levansucrase/invertase"/>
    <property type="match status" value="1"/>
</dbReference>
<dbReference type="PANTHER" id="PTHR43301:SF3">
    <property type="entry name" value="ARABINAN ENDO-1,5-ALPHA-L-ARABINOSIDASE A-RELATED"/>
    <property type="match status" value="1"/>
</dbReference>
<dbReference type="InterPro" id="IPR023296">
    <property type="entry name" value="Glyco_hydro_beta-prop_sf"/>
</dbReference>
<feature type="signal peptide" evidence="10">
    <location>
        <begin position="1"/>
        <end position="24"/>
    </location>
</feature>
<evidence type="ECO:0000256" key="1">
    <source>
        <dbReference type="ARBA" id="ARBA00004834"/>
    </source>
</evidence>
<keyword evidence="12" id="KW-1185">Reference proteome</keyword>
<dbReference type="EMBL" id="JAPEUV010000044">
    <property type="protein sequence ID" value="KAJ4336892.1"/>
    <property type="molecule type" value="Genomic_DNA"/>
</dbReference>
<organism evidence="11 12">
    <name type="scientific">Didymella glomerata</name>
    <dbReference type="NCBI Taxonomy" id="749621"/>
    <lineage>
        <taxon>Eukaryota</taxon>
        <taxon>Fungi</taxon>
        <taxon>Dikarya</taxon>
        <taxon>Ascomycota</taxon>
        <taxon>Pezizomycotina</taxon>
        <taxon>Dothideomycetes</taxon>
        <taxon>Pleosporomycetidae</taxon>
        <taxon>Pleosporales</taxon>
        <taxon>Pleosporineae</taxon>
        <taxon>Didymellaceae</taxon>
        <taxon>Didymella</taxon>
    </lineage>
</organism>
<keyword evidence="10" id="KW-0732">Signal</keyword>
<comment type="pathway">
    <text evidence="1">Glycan metabolism; L-arabinan degradation.</text>
</comment>
<dbReference type="CDD" id="cd08998">
    <property type="entry name" value="GH43_Arb43a-like"/>
    <property type="match status" value="1"/>
</dbReference>
<evidence type="ECO:0000256" key="5">
    <source>
        <dbReference type="ARBA" id="ARBA00042202"/>
    </source>
</evidence>
<evidence type="ECO:0000256" key="7">
    <source>
        <dbReference type="PIRSR" id="PIRSR606710-2"/>
    </source>
</evidence>
<evidence type="ECO:0000256" key="3">
    <source>
        <dbReference type="ARBA" id="ARBA00022801"/>
    </source>
</evidence>
<evidence type="ECO:0000313" key="11">
    <source>
        <dbReference type="EMBL" id="KAJ4336892.1"/>
    </source>
</evidence>
<dbReference type="Proteomes" id="UP001140562">
    <property type="component" value="Unassembled WGS sequence"/>
</dbReference>
<dbReference type="Gene3D" id="2.115.10.20">
    <property type="entry name" value="Glycosyl hydrolase domain, family 43"/>
    <property type="match status" value="1"/>
</dbReference>
<dbReference type="InterPro" id="IPR050727">
    <property type="entry name" value="GH43_arabinanases"/>
</dbReference>
<keyword evidence="9" id="KW-0175">Coiled coil</keyword>
<feature type="coiled-coil region" evidence="9">
    <location>
        <begin position="383"/>
        <end position="431"/>
    </location>
</feature>
<dbReference type="InterPro" id="IPR006710">
    <property type="entry name" value="Glyco_hydro_43"/>
</dbReference>
<dbReference type="AlphaFoldDB" id="A0A9W9C198"/>
<evidence type="ECO:0000313" key="12">
    <source>
        <dbReference type="Proteomes" id="UP001140562"/>
    </source>
</evidence>
<feature type="site" description="Important for catalytic activity, responsible for pKa modulation of the active site Glu and correct orientation of both the proton donor and substrate" evidence="7">
    <location>
        <position position="158"/>
    </location>
</feature>
<dbReference type="Pfam" id="PF04616">
    <property type="entry name" value="Glyco_hydro_43"/>
    <property type="match status" value="1"/>
</dbReference>
<comment type="similarity">
    <text evidence="2 8">Belongs to the glycosyl hydrolase 43 family.</text>
</comment>
<sequence>MLSLWKILLGGAMAVVSMAPGVNGQNYPGPGVVKGDTFTHDPTVVKTPSGGYLMAYTAPGIGLKTSTDRTTWRDAGLAWTNANAPWTQPYTGSNNANLWAPDLSYHNGKYYMYYSASTFGSRKSAIFLATSTTGAAGSWTNLGVVIETAANSAYNAIDPNLIVDAQGKWWLSFGSFGNGLKLIAIDPATGKRSGTSMTDIASRGSGGAIEAPVITRKGNYYYLWVSFDKCCQGAASTYNIRVGRSTSVQGPYVDRDSKQLMAGGGTLVMASHGSIRGPGHCAVFTDTDADVLVYHYYRQSDGEAQLGINLLRYDNGWPLPEVNDTTLPDVPSLLENSDTMQTATPSSVDQNDALQPIDQVFAAFRAGIVEQLNAAEVNSHRRSAVLESRVKQLESEIKDIKAEHQQLNNERIKAKSEAEKWKAQYEGLRKAMLDTVDRSF</sequence>
<evidence type="ECO:0000256" key="9">
    <source>
        <dbReference type="SAM" id="Coils"/>
    </source>
</evidence>
<feature type="active site" description="Proton donor" evidence="6">
    <location>
        <position position="210"/>
    </location>
</feature>
<dbReference type="OrthoDB" id="195678at2759"/>
<dbReference type="GO" id="GO:0005975">
    <property type="term" value="P:carbohydrate metabolic process"/>
    <property type="evidence" value="ECO:0007669"/>
    <property type="project" value="InterPro"/>
</dbReference>
<evidence type="ECO:0000256" key="4">
    <source>
        <dbReference type="ARBA" id="ARBA00023295"/>
    </source>
</evidence>
<dbReference type="PANTHER" id="PTHR43301">
    <property type="entry name" value="ARABINAN ENDO-1,5-ALPHA-L-ARABINOSIDASE"/>
    <property type="match status" value="1"/>
</dbReference>
<keyword evidence="4 8" id="KW-0326">Glycosidase</keyword>